<evidence type="ECO:0000313" key="21">
    <source>
        <dbReference type="Proteomes" id="UP000515159"/>
    </source>
</evidence>
<evidence type="ECO:0000256" key="9">
    <source>
        <dbReference type="ARBA" id="ARBA00023136"/>
    </source>
</evidence>
<dbReference type="RefSeq" id="XP_033807721.1">
    <property type="nucleotide sequence ID" value="XM_033951830.1"/>
</dbReference>
<keyword evidence="21" id="KW-1185">Reference proteome</keyword>
<organism evidence="21 23">
    <name type="scientific">Geotrypetes seraphini</name>
    <name type="common">Gaboon caecilian</name>
    <name type="synonym">Caecilia seraphini</name>
    <dbReference type="NCBI Taxonomy" id="260995"/>
    <lineage>
        <taxon>Eukaryota</taxon>
        <taxon>Metazoa</taxon>
        <taxon>Chordata</taxon>
        <taxon>Craniata</taxon>
        <taxon>Vertebrata</taxon>
        <taxon>Euteleostomi</taxon>
        <taxon>Amphibia</taxon>
        <taxon>Gymnophiona</taxon>
        <taxon>Geotrypetes</taxon>
    </lineage>
</organism>
<reference evidence="22 23" key="1">
    <citation type="submission" date="2025-04" db="UniProtKB">
        <authorList>
            <consortium name="RefSeq"/>
        </authorList>
    </citation>
    <scope>IDENTIFICATION</scope>
</reference>
<comment type="similarity">
    <text evidence="2">Belongs to the amino acid-polyamine-organocation (APC) superfamily. L-type amino acid transporter (LAT) (TC 2.A.3.8) family.</text>
</comment>
<evidence type="ECO:0000256" key="20">
    <source>
        <dbReference type="SAM" id="Phobius"/>
    </source>
</evidence>
<feature type="transmembrane region" description="Helical" evidence="20">
    <location>
        <begin position="295"/>
        <end position="320"/>
    </location>
</feature>
<dbReference type="RefSeq" id="XP_033807720.1">
    <property type="nucleotide sequence ID" value="XM_033951829.1"/>
</dbReference>
<dbReference type="FunFam" id="1.20.1740.10:FF:000027">
    <property type="entry name" value="cystine/glutamate transporter isoform X1"/>
    <property type="match status" value="1"/>
</dbReference>
<evidence type="ECO:0000256" key="8">
    <source>
        <dbReference type="ARBA" id="ARBA00022989"/>
    </source>
</evidence>
<keyword evidence="5" id="KW-0597">Phosphoprotein</keyword>
<keyword evidence="8 20" id="KW-1133">Transmembrane helix</keyword>
<dbReference type="InterPro" id="IPR002293">
    <property type="entry name" value="AA/rel_permease1"/>
</dbReference>
<dbReference type="KEGG" id="gsh:117363697"/>
<evidence type="ECO:0000256" key="6">
    <source>
        <dbReference type="ARBA" id="ARBA00022692"/>
    </source>
</evidence>
<gene>
    <name evidence="22 23" type="primary">LOC117363697</name>
</gene>
<feature type="transmembrane region" description="Helical" evidence="20">
    <location>
        <begin position="211"/>
        <end position="230"/>
    </location>
</feature>
<comment type="catalytic activity">
    <reaction evidence="12">
        <text>L-cystine(out) + L-glutamate(in) = L-cystine(in) + L-glutamate(out)</text>
        <dbReference type="Rhea" id="RHEA:70995"/>
        <dbReference type="ChEBI" id="CHEBI:29985"/>
        <dbReference type="ChEBI" id="CHEBI:35491"/>
    </reaction>
</comment>
<feature type="transmembrane region" description="Helical" evidence="20">
    <location>
        <begin position="167"/>
        <end position="191"/>
    </location>
</feature>
<evidence type="ECO:0000256" key="13">
    <source>
        <dbReference type="ARBA" id="ARBA00051652"/>
    </source>
</evidence>
<dbReference type="Gene3D" id="1.20.1740.10">
    <property type="entry name" value="Amino acid/polyamine transporter I"/>
    <property type="match status" value="1"/>
</dbReference>
<keyword evidence="9 20" id="KW-0472">Membrane</keyword>
<keyword evidence="3" id="KW-0813">Transport</keyword>
<keyword evidence="11" id="KW-0966">Cell projection</keyword>
<dbReference type="Pfam" id="PF13520">
    <property type="entry name" value="AA_permease_2"/>
    <property type="match status" value="1"/>
</dbReference>
<feature type="transmembrane region" description="Helical" evidence="20">
    <location>
        <begin position="140"/>
        <end position="160"/>
    </location>
</feature>
<accession>A0A6P8RS00</accession>
<evidence type="ECO:0000256" key="17">
    <source>
        <dbReference type="ARBA" id="ARBA00078584"/>
    </source>
</evidence>
<keyword evidence="6 20" id="KW-0812">Transmembrane</keyword>
<dbReference type="GO" id="GO:0031528">
    <property type="term" value="C:microvillus membrane"/>
    <property type="evidence" value="ECO:0007669"/>
    <property type="project" value="UniProtKB-SubCell"/>
</dbReference>
<dbReference type="InterPro" id="IPR050598">
    <property type="entry name" value="AminoAcid_Transporter"/>
</dbReference>
<evidence type="ECO:0000256" key="1">
    <source>
        <dbReference type="ARBA" id="ARBA00004475"/>
    </source>
</evidence>
<comment type="subcellular location">
    <subcellularLocation>
        <location evidence="1">Cell projection</location>
        <location evidence="1">Microvillus membrane</location>
        <topology evidence="1">Multi-pass membrane protein</topology>
    </subcellularLocation>
</comment>
<evidence type="ECO:0000313" key="22">
    <source>
        <dbReference type="RefSeq" id="XP_033807720.1"/>
    </source>
</evidence>
<dbReference type="GeneID" id="117363697"/>
<dbReference type="PANTHER" id="PTHR11785">
    <property type="entry name" value="AMINO ACID TRANSPORTER"/>
    <property type="match status" value="1"/>
</dbReference>
<dbReference type="GO" id="GO:0015811">
    <property type="term" value="P:L-cystine transport"/>
    <property type="evidence" value="ECO:0007669"/>
    <property type="project" value="UniProtKB-ARBA"/>
</dbReference>
<evidence type="ECO:0000256" key="4">
    <source>
        <dbReference type="ARBA" id="ARBA00022475"/>
    </source>
</evidence>
<evidence type="ECO:0000256" key="14">
    <source>
        <dbReference type="ARBA" id="ARBA00051885"/>
    </source>
</evidence>
<dbReference type="PANTHER" id="PTHR11785:SF533">
    <property type="entry name" value="CYSTINE_GLUTAMATE TRANSPORTER"/>
    <property type="match status" value="1"/>
</dbReference>
<comment type="catalytic activity">
    <reaction evidence="14">
        <text>an L-alpha-amino acid(in) + L-kynurenine(out) = an L-alpha-amino acid(out) + L-kynurenine(in)</text>
        <dbReference type="Rhea" id="RHEA:71191"/>
        <dbReference type="ChEBI" id="CHEBI:57959"/>
        <dbReference type="ChEBI" id="CHEBI:59869"/>
    </reaction>
</comment>
<evidence type="ECO:0000256" key="11">
    <source>
        <dbReference type="ARBA" id="ARBA00023273"/>
    </source>
</evidence>
<feature type="transmembrane region" description="Helical" evidence="20">
    <location>
        <begin position="53"/>
        <end position="79"/>
    </location>
</feature>
<feature type="transmembrane region" description="Helical" evidence="20">
    <location>
        <begin position="365"/>
        <end position="386"/>
    </location>
</feature>
<evidence type="ECO:0000256" key="19">
    <source>
        <dbReference type="ARBA" id="ARBA00080978"/>
    </source>
</evidence>
<dbReference type="GO" id="GO:0015179">
    <property type="term" value="F:L-amino acid transmembrane transporter activity"/>
    <property type="evidence" value="ECO:0007669"/>
    <property type="project" value="TreeGrafter"/>
</dbReference>
<name>A0A6P8RS00_GEOSA</name>
<feature type="transmembrane region" description="Helical" evidence="20">
    <location>
        <begin position="242"/>
        <end position="260"/>
    </location>
</feature>
<comment type="subunit">
    <text evidence="15">Disulfide-linked heterodimer with the amino acid transport protein SLC3A2/4F2hc; this interaction mediates cell membrane localization.</text>
</comment>
<evidence type="ECO:0000313" key="23">
    <source>
        <dbReference type="RefSeq" id="XP_033807721.1"/>
    </source>
</evidence>
<evidence type="ECO:0000256" key="18">
    <source>
        <dbReference type="ARBA" id="ARBA00079117"/>
    </source>
</evidence>
<feature type="transmembrane region" description="Helical" evidence="20">
    <location>
        <begin position="21"/>
        <end position="41"/>
    </location>
</feature>
<feature type="transmembrane region" description="Helical" evidence="20">
    <location>
        <begin position="398"/>
        <end position="422"/>
    </location>
</feature>
<evidence type="ECO:0000256" key="2">
    <source>
        <dbReference type="ARBA" id="ARBA00007040"/>
    </source>
</evidence>
<dbReference type="PIRSF" id="PIRSF006060">
    <property type="entry name" value="AA_transporter"/>
    <property type="match status" value="1"/>
</dbReference>
<evidence type="ECO:0000256" key="10">
    <source>
        <dbReference type="ARBA" id="ARBA00023157"/>
    </source>
</evidence>
<sequence>MNDCYHKEKKKDEAVYLRRKITLLRSVGITIGTIIGSGIFISPKGVLKNSGNVGLSLIMWLLCGILSMFGALSFAELGITFTKSGGNYIYLKETLGPLVAFLYIWAESISTGPANGAVIVLAFAHYFLEYFLKPCVAPPLAVKFIALLAYYISVALNCWSISWSARLITFLSFTKLMALTLVIVPGMVFLSKGHFENFHDAFDSSNLALDKLPLVFFAGMFSYSGWTLSVNFREELVNPRRTIPLTVVLSLSIITIGYLLTNISYYTVLTVDEILNSDAVAVTFAERISSWLSSVIQLLVALSCIGTLNGGLFSSARTTFVASRERQWPLLFSMIHIRRHTPLPAVLFKAPLVTFMVFQGDLYSLLNFFSFSRWLFIGLAIAGLIIHRYRHPDLPRPFKLPLFIPVIFTIICLSSVAMSLYSAPRNCAIGFLIILTGMPVYYLLIYRPIPASVTTLYSYLTIKLQTLLEVVLQEIHTY</sequence>
<protein>
    <recommendedName>
        <fullName evidence="16">Cystine/glutamate transporter</fullName>
    </recommendedName>
    <alternativeName>
        <fullName evidence="18">Amino acid transport system xc-</fullName>
    </alternativeName>
    <alternativeName>
        <fullName evidence="19">Solute carrier family 7 member 11</fullName>
    </alternativeName>
    <alternativeName>
        <fullName evidence="17">xCT</fullName>
    </alternativeName>
</protein>
<dbReference type="GO" id="GO:0015813">
    <property type="term" value="P:L-glutamate transmembrane transport"/>
    <property type="evidence" value="ECO:0007669"/>
    <property type="project" value="UniProtKB-ARBA"/>
</dbReference>
<comment type="catalytic activity">
    <reaction evidence="13">
        <text>N-acetyl-L-cysteine(out) + L-glutamate(in) = N-acetyl-L-cysteine(in) + L-glutamate(out)</text>
        <dbReference type="Rhea" id="RHEA:74567"/>
        <dbReference type="ChEBI" id="CHEBI:29985"/>
        <dbReference type="ChEBI" id="CHEBI:78236"/>
    </reaction>
</comment>
<evidence type="ECO:0000256" key="7">
    <source>
        <dbReference type="ARBA" id="ARBA00022970"/>
    </source>
</evidence>
<dbReference type="AlphaFoldDB" id="A0A6P8RS00"/>
<evidence type="ECO:0000256" key="3">
    <source>
        <dbReference type="ARBA" id="ARBA00022448"/>
    </source>
</evidence>
<evidence type="ECO:0000256" key="12">
    <source>
        <dbReference type="ARBA" id="ARBA00050407"/>
    </source>
</evidence>
<keyword evidence="10" id="KW-1015">Disulfide bond</keyword>
<keyword evidence="4" id="KW-1003">Cell membrane</keyword>
<evidence type="ECO:0000256" key="5">
    <source>
        <dbReference type="ARBA" id="ARBA00022553"/>
    </source>
</evidence>
<feature type="transmembrane region" description="Helical" evidence="20">
    <location>
        <begin position="100"/>
        <end position="128"/>
    </location>
</feature>
<dbReference type="OrthoDB" id="10062876at2759"/>
<keyword evidence="7" id="KW-0029">Amino-acid transport</keyword>
<evidence type="ECO:0000256" key="15">
    <source>
        <dbReference type="ARBA" id="ARBA00065438"/>
    </source>
</evidence>
<proteinExistence type="inferred from homology"/>
<dbReference type="Proteomes" id="UP000515159">
    <property type="component" value="Chromosome 7"/>
</dbReference>
<dbReference type="GO" id="GO:0043067">
    <property type="term" value="P:regulation of programmed cell death"/>
    <property type="evidence" value="ECO:0007669"/>
    <property type="project" value="UniProtKB-ARBA"/>
</dbReference>
<evidence type="ECO:0000256" key="16">
    <source>
        <dbReference type="ARBA" id="ARBA00071314"/>
    </source>
</evidence>
<feature type="transmembrane region" description="Helical" evidence="20">
    <location>
        <begin position="428"/>
        <end position="446"/>
    </location>
</feature>